<sequence length="292" mass="31875">MDQKLKKDMGTRIKYIYNEIDNQKIKLFMRTGDWRQMLHYVSPLAIPKFPPTNTELVIPAPPETVKPPVAVDVDAVVFSKLADAAVILLLTPRPPEITTAPVDKEVESAVPKHVILPSALHFATIMFISPEIEIAEIAPDGEGVLSVELDTVNVSTTFTATDIPTPTATVAAPVIVDALAVVFASNRMPVIDEDVNDVEPDTDNLPPMKVAPVIPTPPLKVAEPVVVDEDAVVFVTDNVPLLLIPPPAYRTEEIPTSPKNVAHPVVIKLDTFVLVTERIPVVEIEFKTDNRS</sequence>
<dbReference type="Proteomes" id="UP000269721">
    <property type="component" value="Unassembled WGS sequence"/>
</dbReference>
<organism evidence="1 2">
    <name type="scientific">Blyttiomyces helicus</name>
    <dbReference type="NCBI Taxonomy" id="388810"/>
    <lineage>
        <taxon>Eukaryota</taxon>
        <taxon>Fungi</taxon>
        <taxon>Fungi incertae sedis</taxon>
        <taxon>Chytridiomycota</taxon>
        <taxon>Chytridiomycota incertae sedis</taxon>
        <taxon>Chytridiomycetes</taxon>
        <taxon>Chytridiomycetes incertae sedis</taxon>
        <taxon>Blyttiomyces</taxon>
    </lineage>
</organism>
<dbReference type="EMBL" id="KZ997510">
    <property type="protein sequence ID" value="RKO87322.1"/>
    <property type="molecule type" value="Genomic_DNA"/>
</dbReference>
<dbReference type="AlphaFoldDB" id="A0A4P9W5T3"/>
<gene>
    <name evidence="1" type="ORF">BDK51DRAFT_33952</name>
</gene>
<accession>A0A4P9W5T3</accession>
<name>A0A4P9W5T3_9FUNG</name>
<proteinExistence type="predicted"/>
<evidence type="ECO:0000313" key="1">
    <source>
        <dbReference type="EMBL" id="RKO87322.1"/>
    </source>
</evidence>
<keyword evidence="2" id="KW-1185">Reference proteome</keyword>
<protein>
    <submittedName>
        <fullName evidence="1">Uncharacterized protein</fullName>
    </submittedName>
</protein>
<evidence type="ECO:0000313" key="2">
    <source>
        <dbReference type="Proteomes" id="UP000269721"/>
    </source>
</evidence>
<reference evidence="2" key="1">
    <citation type="journal article" date="2018" name="Nat. Microbiol.">
        <title>Leveraging single-cell genomics to expand the fungal tree of life.</title>
        <authorList>
            <person name="Ahrendt S.R."/>
            <person name="Quandt C.A."/>
            <person name="Ciobanu D."/>
            <person name="Clum A."/>
            <person name="Salamov A."/>
            <person name="Andreopoulos B."/>
            <person name="Cheng J.F."/>
            <person name="Woyke T."/>
            <person name="Pelin A."/>
            <person name="Henrissat B."/>
            <person name="Reynolds N.K."/>
            <person name="Benny G.L."/>
            <person name="Smith M.E."/>
            <person name="James T.Y."/>
            <person name="Grigoriev I.V."/>
        </authorList>
    </citation>
    <scope>NUCLEOTIDE SEQUENCE [LARGE SCALE GENOMIC DNA]</scope>
</reference>